<dbReference type="GO" id="GO:0080042">
    <property type="term" value="F:ADP-glucose pyrophosphohydrolase activity"/>
    <property type="evidence" value="ECO:0007669"/>
    <property type="project" value="TreeGrafter"/>
</dbReference>
<evidence type="ECO:0000313" key="5">
    <source>
        <dbReference type="EMBL" id="RPB10424.1"/>
    </source>
</evidence>
<gene>
    <name evidence="5" type="ORF">P167DRAFT_537609</name>
</gene>
<dbReference type="SUPFAM" id="SSF55811">
    <property type="entry name" value="Nudix"/>
    <property type="match status" value="1"/>
</dbReference>
<dbReference type="GO" id="GO:0019693">
    <property type="term" value="P:ribose phosphate metabolic process"/>
    <property type="evidence" value="ECO:0007669"/>
    <property type="project" value="TreeGrafter"/>
</dbReference>
<feature type="chain" id="PRO_5018195476" description="Nudix hydrolase domain-containing protein" evidence="3">
    <location>
        <begin position="25"/>
        <end position="326"/>
    </location>
</feature>
<dbReference type="Gene3D" id="3.90.79.10">
    <property type="entry name" value="Nucleoside Triphosphate Pyrophosphohydrolase"/>
    <property type="match status" value="1"/>
</dbReference>
<evidence type="ECO:0000313" key="6">
    <source>
        <dbReference type="Proteomes" id="UP000277580"/>
    </source>
</evidence>
<dbReference type="InterPro" id="IPR015797">
    <property type="entry name" value="NUDIX_hydrolase-like_dom_sf"/>
</dbReference>
<feature type="domain" description="Nudix hydrolase" evidence="4">
    <location>
        <begin position="157"/>
        <end position="324"/>
    </location>
</feature>
<dbReference type="GO" id="GO:0006753">
    <property type="term" value="P:nucleoside phosphate metabolic process"/>
    <property type="evidence" value="ECO:0007669"/>
    <property type="project" value="TreeGrafter"/>
</dbReference>
<dbReference type="STRING" id="1392247.A0A3N4KIM9"/>
<dbReference type="Proteomes" id="UP000277580">
    <property type="component" value="Unassembled WGS sequence"/>
</dbReference>
<dbReference type="Pfam" id="PF00293">
    <property type="entry name" value="NUDIX"/>
    <property type="match status" value="1"/>
</dbReference>
<accession>A0A3N4KIM9</accession>
<keyword evidence="6" id="KW-1185">Reference proteome</keyword>
<evidence type="ECO:0000256" key="3">
    <source>
        <dbReference type="SAM" id="SignalP"/>
    </source>
</evidence>
<keyword evidence="2" id="KW-0378">Hydrolase</keyword>
<organism evidence="5 6">
    <name type="scientific">Morchella conica CCBAS932</name>
    <dbReference type="NCBI Taxonomy" id="1392247"/>
    <lineage>
        <taxon>Eukaryota</taxon>
        <taxon>Fungi</taxon>
        <taxon>Dikarya</taxon>
        <taxon>Ascomycota</taxon>
        <taxon>Pezizomycotina</taxon>
        <taxon>Pezizomycetes</taxon>
        <taxon>Pezizales</taxon>
        <taxon>Morchellaceae</taxon>
        <taxon>Morchella</taxon>
    </lineage>
</organism>
<sequence length="326" mass="35671">MHAQSLIVSLLVPILLLFCPSLLSLVSPDSSMNSLLSSFRSIARSRLALPNNSLLGRSTMTTFTLPSTSTTVHLTPDLTQSQLLEFRPFKDWLSKLQHSLSLQSQNTKHPFHADPYILHSITIQSVDFFGGSRIGFLKLKTDIKSASGASLPGSVFLRGGSVAILLVLETKTKGQSERWVVLTVQPRIPAGSLEMVELPAGMIDDSGTFAGAAAKEIQEECGIEIAEDKLIDLTSKALGSLAAAEDERLEEAVYPSPGGSDEFMKIYAYVHQVEDGTLDEWRGKLTGLRDEGEKITLKLVRLEDLWRETRDAKALSAMALWTGLKM</sequence>
<dbReference type="EMBL" id="ML119143">
    <property type="protein sequence ID" value="RPB10424.1"/>
    <property type="molecule type" value="Genomic_DNA"/>
</dbReference>
<dbReference type="PANTHER" id="PTHR11839">
    <property type="entry name" value="UDP/ADP-SUGAR PYROPHOSPHATASE"/>
    <property type="match status" value="1"/>
</dbReference>
<dbReference type="CDD" id="cd03424">
    <property type="entry name" value="NUDIX_ADPRase_Nudt5_UGPPase_Nudt14"/>
    <property type="match status" value="1"/>
</dbReference>
<evidence type="ECO:0000259" key="4">
    <source>
        <dbReference type="PROSITE" id="PS51462"/>
    </source>
</evidence>
<dbReference type="GO" id="GO:0080041">
    <property type="term" value="F:ADP-ribose pyrophosphohydrolase activity"/>
    <property type="evidence" value="ECO:0007669"/>
    <property type="project" value="TreeGrafter"/>
</dbReference>
<dbReference type="PANTHER" id="PTHR11839:SF18">
    <property type="entry name" value="NUDIX HYDROLASE DOMAIN-CONTAINING PROTEIN"/>
    <property type="match status" value="1"/>
</dbReference>
<evidence type="ECO:0000256" key="2">
    <source>
        <dbReference type="ARBA" id="ARBA00022801"/>
    </source>
</evidence>
<comment type="cofactor">
    <cofactor evidence="1">
        <name>Mg(2+)</name>
        <dbReference type="ChEBI" id="CHEBI:18420"/>
    </cofactor>
</comment>
<dbReference type="AlphaFoldDB" id="A0A3N4KIM9"/>
<dbReference type="InterPro" id="IPR000086">
    <property type="entry name" value="NUDIX_hydrolase_dom"/>
</dbReference>
<dbReference type="InParanoid" id="A0A3N4KIM9"/>
<reference evidence="5 6" key="1">
    <citation type="journal article" date="2018" name="Nat. Ecol. Evol.">
        <title>Pezizomycetes genomes reveal the molecular basis of ectomycorrhizal truffle lifestyle.</title>
        <authorList>
            <person name="Murat C."/>
            <person name="Payen T."/>
            <person name="Noel B."/>
            <person name="Kuo A."/>
            <person name="Morin E."/>
            <person name="Chen J."/>
            <person name="Kohler A."/>
            <person name="Krizsan K."/>
            <person name="Balestrini R."/>
            <person name="Da Silva C."/>
            <person name="Montanini B."/>
            <person name="Hainaut M."/>
            <person name="Levati E."/>
            <person name="Barry K.W."/>
            <person name="Belfiori B."/>
            <person name="Cichocki N."/>
            <person name="Clum A."/>
            <person name="Dockter R.B."/>
            <person name="Fauchery L."/>
            <person name="Guy J."/>
            <person name="Iotti M."/>
            <person name="Le Tacon F."/>
            <person name="Lindquist E.A."/>
            <person name="Lipzen A."/>
            <person name="Malagnac F."/>
            <person name="Mello A."/>
            <person name="Molinier V."/>
            <person name="Miyauchi S."/>
            <person name="Poulain J."/>
            <person name="Riccioni C."/>
            <person name="Rubini A."/>
            <person name="Sitrit Y."/>
            <person name="Splivallo R."/>
            <person name="Traeger S."/>
            <person name="Wang M."/>
            <person name="Zifcakova L."/>
            <person name="Wipf D."/>
            <person name="Zambonelli A."/>
            <person name="Paolocci F."/>
            <person name="Nowrousian M."/>
            <person name="Ottonello S."/>
            <person name="Baldrian P."/>
            <person name="Spatafora J.W."/>
            <person name="Henrissat B."/>
            <person name="Nagy L.G."/>
            <person name="Aury J.M."/>
            <person name="Wincker P."/>
            <person name="Grigoriev I.V."/>
            <person name="Bonfante P."/>
            <person name="Martin F.M."/>
        </authorList>
    </citation>
    <scope>NUCLEOTIDE SEQUENCE [LARGE SCALE GENOMIC DNA]</scope>
    <source>
        <strain evidence="5 6">CCBAS932</strain>
    </source>
</reference>
<name>A0A3N4KIM9_9PEZI</name>
<feature type="signal peptide" evidence="3">
    <location>
        <begin position="1"/>
        <end position="24"/>
    </location>
</feature>
<proteinExistence type="predicted"/>
<dbReference type="PROSITE" id="PS51462">
    <property type="entry name" value="NUDIX"/>
    <property type="match status" value="1"/>
</dbReference>
<evidence type="ECO:0000256" key="1">
    <source>
        <dbReference type="ARBA" id="ARBA00001946"/>
    </source>
</evidence>
<protein>
    <recommendedName>
        <fullName evidence="4">Nudix hydrolase domain-containing protein</fullName>
    </recommendedName>
</protein>
<dbReference type="OrthoDB" id="10249920at2759"/>
<keyword evidence="3" id="KW-0732">Signal</keyword>